<proteinExistence type="inferred from homology"/>
<evidence type="ECO:0000256" key="1">
    <source>
        <dbReference type="ARBA" id="ARBA00006767"/>
    </source>
</evidence>
<dbReference type="InterPro" id="IPR035104">
    <property type="entry name" value="Ribosomal_protein_S1-like"/>
</dbReference>
<dbReference type="CDD" id="cd05687">
    <property type="entry name" value="S1_RPS1_repeat_ec1_hs1"/>
    <property type="match status" value="1"/>
</dbReference>
<dbReference type="PRINTS" id="PR00681">
    <property type="entry name" value="RIBOSOMALS1"/>
</dbReference>
<gene>
    <name evidence="6" type="primary">rpsA</name>
    <name evidence="6" type="ORF">Q5741_01525</name>
</gene>
<dbReference type="PANTHER" id="PTHR10724:SF7">
    <property type="entry name" value="SMALL RIBOSOMAL SUBUNIT PROTEIN BS1C"/>
    <property type="match status" value="1"/>
</dbReference>
<feature type="compositionally biased region" description="Basic and acidic residues" evidence="4">
    <location>
        <begin position="366"/>
        <end position="381"/>
    </location>
</feature>
<sequence>MSEETKNQEVAETANQDALDQFVALKKGDTVKGTIVKLEDNQAVVSIGYKYDGVVPVRELSSVQVDNAADVVQVGQEVELKVVSIDDDKERLVLSKRAIDSENAWEVLQQRFDNNEVFEVTVSDVVKGGIVADVGVRGFIPASMVERHFVEDFSDYKGRTLRVKVKELDRENNKVILSAKDVLEQEFEANKQKVMAELKEGQEITGTVQRLTQFGAFVDVGGVDGLVHVSEIAWTHVAKPSDVLSEGDTVTVKVLKVDPEKGKISLSIKAAQPGPWETAASGFNNGDIVKGQVKRLVDFGAFVEIAPGVEGLVHISQISHSHIGTPHEVLKEGQEVQVKILDFNPSEQRVSLSIKETEEAPAQAPRAERPARERAPKKEELNNPNVSLSNQGMSVTLGERFGDKLSKFK</sequence>
<feature type="domain" description="S1 motif" evidence="5">
    <location>
        <begin position="28"/>
        <end position="97"/>
    </location>
</feature>
<comment type="caution">
    <text evidence="6">The sequence shown here is derived from an EMBL/GenBank/DDBJ whole genome shotgun (WGS) entry which is preliminary data.</text>
</comment>
<name>A0ABT9C758_9BACL</name>
<organism evidence="6 7">
    <name type="scientific">Paenibacillus lacisoli</name>
    <dbReference type="NCBI Taxonomy" id="3064525"/>
    <lineage>
        <taxon>Bacteria</taxon>
        <taxon>Bacillati</taxon>
        <taxon>Bacillota</taxon>
        <taxon>Bacilli</taxon>
        <taxon>Bacillales</taxon>
        <taxon>Paenibacillaceae</taxon>
        <taxon>Paenibacillus</taxon>
    </lineage>
</organism>
<dbReference type="Proteomes" id="UP001240171">
    <property type="component" value="Unassembled WGS sequence"/>
</dbReference>
<dbReference type="GO" id="GO:0005840">
    <property type="term" value="C:ribosome"/>
    <property type="evidence" value="ECO:0007669"/>
    <property type="project" value="UniProtKB-KW"/>
</dbReference>
<dbReference type="PANTHER" id="PTHR10724">
    <property type="entry name" value="30S RIBOSOMAL PROTEIN S1"/>
    <property type="match status" value="1"/>
</dbReference>
<dbReference type="PROSITE" id="PS50126">
    <property type="entry name" value="S1"/>
    <property type="match status" value="4"/>
</dbReference>
<comment type="similarity">
    <text evidence="1">Belongs to the bacterial ribosomal protein bS1 family.</text>
</comment>
<dbReference type="InterPro" id="IPR012340">
    <property type="entry name" value="NA-bd_OB-fold"/>
</dbReference>
<dbReference type="SUPFAM" id="SSF50249">
    <property type="entry name" value="Nucleic acid-binding proteins"/>
    <property type="match status" value="4"/>
</dbReference>
<dbReference type="CDD" id="cd05688">
    <property type="entry name" value="S1_RPS1_repeat_ec3"/>
    <property type="match status" value="1"/>
</dbReference>
<protein>
    <submittedName>
        <fullName evidence="6">30S ribosomal protein S1</fullName>
    </submittedName>
</protein>
<evidence type="ECO:0000259" key="5">
    <source>
        <dbReference type="PROSITE" id="PS50126"/>
    </source>
</evidence>
<evidence type="ECO:0000256" key="2">
    <source>
        <dbReference type="ARBA" id="ARBA00022980"/>
    </source>
</evidence>
<keyword evidence="3" id="KW-0687">Ribonucleoprotein</keyword>
<feature type="region of interest" description="Disordered" evidence="4">
    <location>
        <begin position="352"/>
        <end position="409"/>
    </location>
</feature>
<dbReference type="InterPro" id="IPR003029">
    <property type="entry name" value="S1_domain"/>
</dbReference>
<keyword evidence="7" id="KW-1185">Reference proteome</keyword>
<evidence type="ECO:0000313" key="6">
    <source>
        <dbReference type="EMBL" id="MDO7905091.1"/>
    </source>
</evidence>
<accession>A0ABT9C758</accession>
<reference evidence="6 7" key="1">
    <citation type="submission" date="2023-07" db="EMBL/GenBank/DDBJ databases">
        <title>Paenibacillus sp. JX-17 nov. isolated from soil.</title>
        <authorList>
            <person name="Wan Y."/>
            <person name="Liu B."/>
        </authorList>
    </citation>
    <scope>NUCLEOTIDE SEQUENCE [LARGE SCALE GENOMIC DNA]</scope>
    <source>
        <strain evidence="6 7">JX-17</strain>
    </source>
</reference>
<evidence type="ECO:0000256" key="3">
    <source>
        <dbReference type="ARBA" id="ARBA00023274"/>
    </source>
</evidence>
<feature type="compositionally biased region" description="Polar residues" evidence="4">
    <location>
        <begin position="382"/>
        <end position="394"/>
    </location>
</feature>
<dbReference type="CDD" id="cd04465">
    <property type="entry name" value="S1_RPS1_repeat_ec2_hs2"/>
    <property type="match status" value="1"/>
</dbReference>
<dbReference type="Gene3D" id="2.40.50.140">
    <property type="entry name" value="Nucleic acid-binding proteins"/>
    <property type="match status" value="4"/>
</dbReference>
<evidence type="ECO:0000313" key="7">
    <source>
        <dbReference type="Proteomes" id="UP001240171"/>
    </source>
</evidence>
<feature type="domain" description="S1 motif" evidence="5">
    <location>
        <begin position="115"/>
        <end position="180"/>
    </location>
</feature>
<feature type="domain" description="S1 motif" evidence="5">
    <location>
        <begin position="286"/>
        <end position="355"/>
    </location>
</feature>
<dbReference type="RefSeq" id="WP_305022277.1">
    <property type="nucleotide sequence ID" value="NZ_JAUQTB010000001.1"/>
</dbReference>
<feature type="compositionally biased region" description="Basic and acidic residues" evidence="4">
    <location>
        <begin position="400"/>
        <end position="409"/>
    </location>
</feature>
<dbReference type="NCBIfam" id="NF005208">
    <property type="entry name" value="PRK06676.1"/>
    <property type="match status" value="1"/>
</dbReference>
<dbReference type="EMBL" id="JAUQTB010000001">
    <property type="protein sequence ID" value="MDO7905091.1"/>
    <property type="molecule type" value="Genomic_DNA"/>
</dbReference>
<dbReference type="SMART" id="SM00316">
    <property type="entry name" value="S1"/>
    <property type="match status" value="4"/>
</dbReference>
<keyword evidence="2 6" id="KW-0689">Ribosomal protein</keyword>
<evidence type="ECO:0000256" key="4">
    <source>
        <dbReference type="SAM" id="MobiDB-lite"/>
    </source>
</evidence>
<dbReference type="Pfam" id="PF00575">
    <property type="entry name" value="S1"/>
    <property type="match status" value="4"/>
</dbReference>
<dbReference type="InterPro" id="IPR050437">
    <property type="entry name" value="Ribos_protein_bS1-like"/>
</dbReference>
<feature type="domain" description="S1 motif" evidence="5">
    <location>
        <begin position="201"/>
        <end position="269"/>
    </location>
</feature>